<gene>
    <name evidence="9" type="primary">sigH</name>
    <name evidence="9" type="ORF">HMPREF0889_1658</name>
    <name evidence="10" type="ORF">HMPREF1039_0989</name>
</gene>
<dbReference type="NCBIfam" id="NF006148">
    <property type="entry name" value="PRK08295.1-5"/>
    <property type="match status" value="1"/>
</dbReference>
<dbReference type="GO" id="GO:0006352">
    <property type="term" value="P:DNA-templated transcription initiation"/>
    <property type="evidence" value="ECO:0007669"/>
    <property type="project" value="InterPro"/>
</dbReference>
<dbReference type="InterPro" id="IPR016032">
    <property type="entry name" value="Sig_transdc_resp-reg_C-effctor"/>
</dbReference>
<dbReference type="OrthoDB" id="9783788at2"/>
<evidence type="ECO:0000256" key="5">
    <source>
        <dbReference type="ARBA" id="ARBA00023125"/>
    </source>
</evidence>
<reference evidence="11" key="1">
    <citation type="submission" date="2009-12" db="EMBL/GenBank/DDBJ databases">
        <title>Sequence of Clostridiales genomosp. BVAB3 str. UPII9-5.</title>
        <authorList>
            <person name="Madupu R."/>
            <person name="Durkin A.S."/>
            <person name="Torralba M."/>
            <person name="Methe B."/>
            <person name="Sutton G.G."/>
            <person name="Strausberg R.L."/>
            <person name="Nelson K.E."/>
        </authorList>
    </citation>
    <scope>NUCLEOTIDE SEQUENCE [LARGE SCALE GENOMIC DNA]</scope>
    <source>
        <strain evidence="11">28L</strain>
    </source>
</reference>
<comment type="caution">
    <text evidence="9">The sequence shown here is derived from an EMBL/GenBank/DDBJ whole genome shotgun (WGS) entry which is preliminary data.</text>
</comment>
<keyword evidence="12" id="KW-1185">Reference proteome</keyword>
<reference evidence="9" key="2">
    <citation type="submission" date="2009-12" db="EMBL/GenBank/DDBJ databases">
        <authorList>
            <person name="Madupu R."/>
            <person name="Durkin A.S."/>
            <person name="Torralba M."/>
            <person name="Methe B."/>
            <person name="Sutton G.G."/>
            <person name="Strausberg R.L."/>
            <person name="Nelson K.E."/>
        </authorList>
    </citation>
    <scope>NUCLEOTIDE SEQUENCE</scope>
    <source>
        <strain evidence="9">28L</strain>
    </source>
</reference>
<dbReference type="AlphaFoldDB" id="D3LUV9"/>
<comment type="function">
    <text evidence="7">Sigma factors are initiation factors that promote the attachment of RNA polymerase to specific initiation sites and are then released. Sigma-S contributes to the protection against external stress, thus playing a role in cellular fitness and survival.</text>
</comment>
<dbReference type="SUPFAM" id="SSF46894">
    <property type="entry name" value="C-terminal effector domain of the bipartite response regulators"/>
    <property type="match status" value="1"/>
</dbReference>
<dbReference type="PANTHER" id="PTHR30385:SF1">
    <property type="entry name" value="RNA POLYMERASE SIGMA-H FACTOR"/>
    <property type="match status" value="1"/>
</dbReference>
<dbReference type="eggNOG" id="COG1595">
    <property type="taxonomic scope" value="Bacteria"/>
</dbReference>
<evidence type="ECO:0000256" key="1">
    <source>
        <dbReference type="ARBA" id="ARBA00007788"/>
    </source>
</evidence>
<evidence type="ECO:0000313" key="11">
    <source>
        <dbReference type="Proteomes" id="UP000003242"/>
    </source>
</evidence>
<evidence type="ECO:0000256" key="7">
    <source>
        <dbReference type="ARBA" id="ARBA00024701"/>
    </source>
</evidence>
<keyword evidence="3" id="KW-0805">Transcription regulation</keyword>
<dbReference type="Gene3D" id="1.10.10.10">
    <property type="entry name" value="Winged helix-like DNA-binding domain superfamily/Winged helix DNA-binding domain"/>
    <property type="match status" value="1"/>
</dbReference>
<evidence type="ECO:0000259" key="8">
    <source>
        <dbReference type="Pfam" id="PF04542"/>
    </source>
</evidence>
<dbReference type="STRING" id="699218.HMPREF0889_1658"/>
<name>D3LUV9_9FIRM</name>
<proteinExistence type="inferred from homology"/>
<evidence type="ECO:0000256" key="6">
    <source>
        <dbReference type="ARBA" id="ARBA00023163"/>
    </source>
</evidence>
<evidence type="ECO:0000313" key="9">
    <source>
        <dbReference type="EMBL" id="EFD94108.1"/>
    </source>
</evidence>
<comment type="similarity">
    <text evidence="1">Belongs to the sigma-70 factor family.</text>
</comment>
<dbReference type="InterPro" id="IPR013325">
    <property type="entry name" value="RNA_pol_sigma_r2"/>
</dbReference>
<dbReference type="InterPro" id="IPR007627">
    <property type="entry name" value="RNA_pol_sigma70_r2"/>
</dbReference>
<keyword evidence="5" id="KW-0238">DNA-binding</keyword>
<dbReference type="PANTHER" id="PTHR30385">
    <property type="entry name" value="SIGMA FACTOR F FLAGELLAR"/>
    <property type="match status" value="1"/>
</dbReference>
<dbReference type="NCBIfam" id="NF006145">
    <property type="entry name" value="PRK08295.1-2"/>
    <property type="match status" value="1"/>
</dbReference>
<protein>
    <recommendedName>
        <fullName evidence="2">RNA polymerase sigma factor SigS</fullName>
    </recommendedName>
</protein>
<feature type="domain" description="RNA polymerase sigma-70 region 2" evidence="8">
    <location>
        <begin position="38"/>
        <end position="106"/>
    </location>
</feature>
<evidence type="ECO:0000256" key="3">
    <source>
        <dbReference type="ARBA" id="ARBA00023015"/>
    </source>
</evidence>
<dbReference type="InterPro" id="IPR014218">
    <property type="entry name" value="RNA_pol_sigma-H"/>
</dbReference>
<dbReference type="RefSeq" id="WP_007391390.1">
    <property type="nucleotide sequence ID" value="NZ_ADGP01000019.1"/>
</dbReference>
<dbReference type="NCBIfam" id="NF006147">
    <property type="entry name" value="PRK08295.1-4"/>
    <property type="match status" value="1"/>
</dbReference>
<evidence type="ECO:0000256" key="2">
    <source>
        <dbReference type="ARBA" id="ARBA00021245"/>
    </source>
</evidence>
<evidence type="ECO:0000256" key="4">
    <source>
        <dbReference type="ARBA" id="ARBA00023082"/>
    </source>
</evidence>
<dbReference type="NCBIfam" id="TIGR02937">
    <property type="entry name" value="sigma70-ECF"/>
    <property type="match status" value="1"/>
</dbReference>
<dbReference type="Proteomes" id="UP000003242">
    <property type="component" value="Unassembled WGS sequence"/>
</dbReference>
<dbReference type="NCBIfam" id="TIGR02859">
    <property type="entry name" value="spore_sigH"/>
    <property type="match status" value="1"/>
</dbReference>
<evidence type="ECO:0000313" key="12">
    <source>
        <dbReference type="Proteomes" id="UP000004018"/>
    </source>
</evidence>
<dbReference type="InterPro" id="IPR036388">
    <property type="entry name" value="WH-like_DNA-bd_sf"/>
</dbReference>
<dbReference type="GO" id="GO:0016987">
    <property type="term" value="F:sigma factor activity"/>
    <property type="evidence" value="ECO:0007669"/>
    <property type="project" value="UniProtKB-KW"/>
</dbReference>
<organism evidence="9 11">
    <name type="scientific">Megasphaera lornae</name>
    <dbReference type="NCBI Taxonomy" id="1000568"/>
    <lineage>
        <taxon>Bacteria</taxon>
        <taxon>Bacillati</taxon>
        <taxon>Bacillota</taxon>
        <taxon>Negativicutes</taxon>
        <taxon>Veillonellales</taxon>
        <taxon>Veillonellaceae</taxon>
        <taxon>Megasphaera</taxon>
    </lineage>
</organism>
<keyword evidence="6" id="KW-0804">Transcription</keyword>
<keyword evidence="4" id="KW-0731">Sigma factor</keyword>
<dbReference type="GO" id="GO:0003677">
    <property type="term" value="F:DNA binding"/>
    <property type="evidence" value="ECO:0007669"/>
    <property type="project" value="UniProtKB-KW"/>
</dbReference>
<sequence>MAEHAQHDIDRRFVDKTDEEVVLWLQKTHDDRAMEYIVHKYKNFIKSKARTYFLVGADREDLIQEGMIGLYKATRDFRAEKKVAFRVFAELCIMRQIITAVKTATRQKHVPLNSYISLSKPLFAEESERKLEETISALTVTDPEEVLISWENYHDIQLHLQELLSTLERRVLQLYLEGRSYQEMSLSLGREAKSIDNALQRVKHKLEDYLEKRDSSETVPKKTIDRKSK</sequence>
<dbReference type="InterPro" id="IPR016371">
    <property type="entry name" value="RNA_pol_sigma-H_factor"/>
</dbReference>
<dbReference type="Gene3D" id="1.20.120.1810">
    <property type="match status" value="1"/>
</dbReference>
<dbReference type="SUPFAM" id="SSF88946">
    <property type="entry name" value="Sigma2 domain of RNA polymerase sigma factors"/>
    <property type="match status" value="1"/>
</dbReference>
<dbReference type="Proteomes" id="UP000004018">
    <property type="component" value="Unassembled WGS sequence"/>
</dbReference>
<dbReference type="PIRSF" id="PIRSF002939">
    <property type="entry name" value="RNA_polymerase_sigma-H_factor"/>
    <property type="match status" value="1"/>
</dbReference>
<dbReference type="Pfam" id="PF04542">
    <property type="entry name" value="Sigma70_r2"/>
    <property type="match status" value="1"/>
</dbReference>
<evidence type="ECO:0000313" key="10">
    <source>
        <dbReference type="EMBL" id="EGL39785.1"/>
    </source>
</evidence>
<dbReference type="EMBL" id="ADGP01000019">
    <property type="protein sequence ID" value="EFD94108.1"/>
    <property type="molecule type" value="Genomic_DNA"/>
</dbReference>
<reference evidence="10 12" key="3">
    <citation type="submission" date="2011-04" db="EMBL/GenBank/DDBJ databases">
        <authorList>
            <person name="Harkins D.M."/>
            <person name="Madupu R."/>
            <person name="Durkin A.S."/>
            <person name="Torralba M."/>
            <person name="Methe B."/>
            <person name="Sutton G.G."/>
            <person name="Nelson K.E."/>
        </authorList>
    </citation>
    <scope>NUCLEOTIDE SEQUENCE [LARGE SCALE GENOMIC DNA]</scope>
    <source>
        <strain evidence="10 12">UPII 199-6</strain>
    </source>
</reference>
<dbReference type="InterPro" id="IPR014284">
    <property type="entry name" value="RNA_pol_sigma-70_dom"/>
</dbReference>
<dbReference type="EMBL" id="AFIJ01000033">
    <property type="protein sequence ID" value="EGL39785.1"/>
    <property type="molecule type" value="Genomic_DNA"/>
</dbReference>
<accession>D3LUV9</accession>